<reference evidence="2" key="1">
    <citation type="submission" date="2018-01" db="EMBL/GenBank/DDBJ databases">
        <authorList>
            <person name="Gaut B.S."/>
            <person name="Morton B.R."/>
            <person name="Clegg M.T."/>
            <person name="Duvall M.R."/>
        </authorList>
    </citation>
    <scope>NUCLEOTIDE SEQUENCE [LARGE SCALE GENOMIC DNA]</scope>
</reference>
<accession>A0A375EEY4</accession>
<dbReference type="EMBL" id="OFTH01000054">
    <property type="protein sequence ID" value="SOZ75334.1"/>
    <property type="molecule type" value="Genomic_DNA"/>
</dbReference>
<protein>
    <submittedName>
        <fullName evidence="1">Uncharacterized protein</fullName>
    </submittedName>
</protein>
<proteinExistence type="predicted"/>
<evidence type="ECO:0000313" key="1">
    <source>
        <dbReference type="EMBL" id="SOZ75334.1"/>
    </source>
</evidence>
<dbReference type="Proteomes" id="UP000256952">
    <property type="component" value="Unassembled WGS sequence"/>
</dbReference>
<comment type="caution">
    <text evidence="1">The sequence shown here is derived from an EMBL/GenBank/DDBJ whole genome shotgun (WGS) entry which is preliminary data.</text>
</comment>
<sequence length="57" mass="6354">MSAFGPSKELLLLLLLLRCKRSPITWRIFLRLESSCLKRGGINCSAVGTARMRGCKT</sequence>
<name>A0A375EEY4_9BURK</name>
<dbReference type="AlphaFoldDB" id="A0A375EEY4"/>
<gene>
    <name evidence="1" type="ORF">CBM2613_U30011</name>
</gene>
<evidence type="ECO:0000313" key="2">
    <source>
        <dbReference type="Proteomes" id="UP000256952"/>
    </source>
</evidence>
<organism evidence="1 2">
    <name type="scientific">Cupriavidus taiwanensis</name>
    <dbReference type="NCBI Taxonomy" id="164546"/>
    <lineage>
        <taxon>Bacteria</taxon>
        <taxon>Pseudomonadati</taxon>
        <taxon>Pseudomonadota</taxon>
        <taxon>Betaproteobacteria</taxon>
        <taxon>Burkholderiales</taxon>
        <taxon>Burkholderiaceae</taxon>
        <taxon>Cupriavidus</taxon>
    </lineage>
</organism>